<evidence type="ECO:0000313" key="2">
    <source>
        <dbReference type="EMBL" id="PSJ56227.1"/>
    </source>
</evidence>
<dbReference type="AlphaFoldDB" id="A0A2P7S178"/>
<dbReference type="Pfam" id="PF13628">
    <property type="entry name" value="DUF4142"/>
    <property type="match status" value="1"/>
</dbReference>
<feature type="domain" description="DUF4142" evidence="1">
    <location>
        <begin position="10"/>
        <end position="62"/>
    </location>
</feature>
<sequence length="93" mass="9694">MNPVFGGAPSTQDFVTDAATSDMFEIESSELALERSDAATKAFAQQMIKDHAWAASSLALIALPAFPPCPPAAISMIPAKLRNFGIGSARSPA</sequence>
<dbReference type="EMBL" id="PXYL01000019">
    <property type="protein sequence ID" value="PSJ56227.1"/>
    <property type="molecule type" value="Genomic_DNA"/>
</dbReference>
<name>A0A2P7S178_9HYPH</name>
<dbReference type="OrthoDB" id="9101320at2"/>
<proteinExistence type="predicted"/>
<dbReference type="Proteomes" id="UP000240653">
    <property type="component" value="Unassembled WGS sequence"/>
</dbReference>
<dbReference type="RefSeq" id="WP_106726712.1">
    <property type="nucleotide sequence ID" value="NZ_PXYL01000019.1"/>
</dbReference>
<keyword evidence="3" id="KW-1185">Reference proteome</keyword>
<protein>
    <recommendedName>
        <fullName evidence="1">DUF4142 domain-containing protein</fullName>
    </recommendedName>
</protein>
<evidence type="ECO:0000259" key="1">
    <source>
        <dbReference type="Pfam" id="PF13628"/>
    </source>
</evidence>
<dbReference type="InterPro" id="IPR025419">
    <property type="entry name" value="DUF4142"/>
</dbReference>
<comment type="caution">
    <text evidence="2">The sequence shown here is derived from an EMBL/GenBank/DDBJ whole genome shotgun (WGS) entry which is preliminary data.</text>
</comment>
<organism evidence="2 3">
    <name type="scientific">Pseudaminobacter soli</name>
    <name type="common">ex Li et al. 2025</name>
    <dbReference type="NCBI Taxonomy" id="1295366"/>
    <lineage>
        <taxon>Bacteria</taxon>
        <taxon>Pseudomonadati</taxon>
        <taxon>Pseudomonadota</taxon>
        <taxon>Alphaproteobacteria</taxon>
        <taxon>Hyphomicrobiales</taxon>
        <taxon>Phyllobacteriaceae</taxon>
        <taxon>Pseudaminobacter</taxon>
    </lineage>
</organism>
<gene>
    <name evidence="2" type="ORF">C7I85_24925</name>
</gene>
<evidence type="ECO:0000313" key="3">
    <source>
        <dbReference type="Proteomes" id="UP000240653"/>
    </source>
</evidence>
<reference evidence="2 3" key="1">
    <citation type="submission" date="2018-03" db="EMBL/GenBank/DDBJ databases">
        <title>The draft genome of Mesorhizobium soli JCM 19897.</title>
        <authorList>
            <person name="Li L."/>
            <person name="Liu L."/>
            <person name="Liang L."/>
            <person name="Wang T."/>
            <person name="Zhang X."/>
        </authorList>
    </citation>
    <scope>NUCLEOTIDE SEQUENCE [LARGE SCALE GENOMIC DNA]</scope>
    <source>
        <strain evidence="2 3">JCM 19897</strain>
    </source>
</reference>
<accession>A0A2P7S178</accession>